<reference evidence="1 2" key="1">
    <citation type="submission" date="2013-09" db="EMBL/GenBank/DDBJ databases">
        <authorList>
            <person name="Zeng Z."/>
            <person name="Chen C."/>
        </authorList>
    </citation>
    <scope>NUCLEOTIDE SEQUENCE [LARGE SCALE GENOMIC DNA]</scope>
    <source>
        <strain evidence="1 2">WB 3.3-2</strain>
    </source>
</reference>
<dbReference type="AlphaFoldDB" id="A0A0A2MBL2"/>
<comment type="caution">
    <text evidence="1">The sequence shown here is derived from an EMBL/GenBank/DDBJ whole genome shotgun (WGS) entry which is preliminary data.</text>
</comment>
<dbReference type="PROSITE" id="PS51257">
    <property type="entry name" value="PROKAR_LIPOPROTEIN"/>
    <property type="match status" value="1"/>
</dbReference>
<protein>
    <recommendedName>
        <fullName evidence="3">Lipoprotein</fullName>
    </recommendedName>
</protein>
<evidence type="ECO:0000313" key="1">
    <source>
        <dbReference type="EMBL" id="KGO85640.1"/>
    </source>
</evidence>
<name>A0A0A2MBL2_9FLAO</name>
<dbReference type="Proteomes" id="UP000030152">
    <property type="component" value="Unassembled WGS sequence"/>
</dbReference>
<sequence length="156" mass="18728">MRMRYKNMRGFILVKQRAKSIIIICGALLFVGCWNIGAPRTDKYVMDERQIEQNSFPVPDFRVISFPPQKIIKVNFYITDSLAQMPDSIRVNSKHYTYPLVFEKSEKRKDTTDYYYFKDLKMGDLKWYLRNNAEKITLKMYKKQDSAVYVFQRVEY</sequence>
<dbReference type="STRING" id="1121895.GCA_000378485_02515"/>
<gene>
    <name evidence="1" type="ORF">Q765_15635</name>
</gene>
<evidence type="ECO:0008006" key="3">
    <source>
        <dbReference type="Google" id="ProtNLM"/>
    </source>
</evidence>
<evidence type="ECO:0000313" key="2">
    <source>
        <dbReference type="Proteomes" id="UP000030152"/>
    </source>
</evidence>
<accession>A0A0A2MBL2</accession>
<dbReference type="EMBL" id="JRLX01000019">
    <property type="protein sequence ID" value="KGO85640.1"/>
    <property type="molecule type" value="Genomic_DNA"/>
</dbReference>
<keyword evidence="2" id="KW-1185">Reference proteome</keyword>
<proteinExistence type="predicted"/>
<organism evidence="1 2">
    <name type="scientific">Flavobacterium rivuli WB 3.3-2 = DSM 21788</name>
    <dbReference type="NCBI Taxonomy" id="1121895"/>
    <lineage>
        <taxon>Bacteria</taxon>
        <taxon>Pseudomonadati</taxon>
        <taxon>Bacteroidota</taxon>
        <taxon>Flavobacteriia</taxon>
        <taxon>Flavobacteriales</taxon>
        <taxon>Flavobacteriaceae</taxon>
        <taxon>Flavobacterium</taxon>
    </lineage>
</organism>